<gene>
    <name evidence="2" type="ORF">DSM104443_04105</name>
</gene>
<evidence type="ECO:0000313" key="3">
    <source>
        <dbReference type="Proteomes" id="UP000501534"/>
    </source>
</evidence>
<dbReference type="PANTHER" id="PTHR14859">
    <property type="entry name" value="CALCOFLUOR WHITE HYPERSENSITIVE PROTEIN PRECURSOR"/>
    <property type="match status" value="1"/>
</dbReference>
<dbReference type="InterPro" id="IPR005135">
    <property type="entry name" value="Endo/exonuclease/phosphatase"/>
</dbReference>
<dbReference type="Proteomes" id="UP000501534">
    <property type="component" value="Chromosome"/>
</dbReference>
<dbReference type="Gene3D" id="3.60.10.10">
    <property type="entry name" value="Endonuclease/exonuclease/phosphatase"/>
    <property type="match status" value="1"/>
</dbReference>
<organism evidence="2 3">
    <name type="scientific">Usitatibacter rugosus</name>
    <dbReference type="NCBI Taxonomy" id="2732067"/>
    <lineage>
        <taxon>Bacteria</taxon>
        <taxon>Pseudomonadati</taxon>
        <taxon>Pseudomonadota</taxon>
        <taxon>Betaproteobacteria</taxon>
        <taxon>Nitrosomonadales</taxon>
        <taxon>Usitatibacteraceae</taxon>
        <taxon>Usitatibacter</taxon>
    </lineage>
</organism>
<reference evidence="2 3" key="1">
    <citation type="submission" date="2020-04" db="EMBL/GenBank/DDBJ databases">
        <title>Usitatibacter rugosus gen. nov., sp. nov. and Usitatibacter palustris sp. nov., novel members of Usitatibacteraceae fam. nov. within the order Nitrosomonadales isolated from soil.</title>
        <authorList>
            <person name="Huber K.J."/>
            <person name="Neumann-Schaal M."/>
            <person name="Geppert A."/>
            <person name="Luckner M."/>
            <person name="Wanner G."/>
            <person name="Overmann J."/>
        </authorList>
    </citation>
    <scope>NUCLEOTIDE SEQUENCE [LARGE SCALE GENOMIC DNA]</scope>
    <source>
        <strain evidence="2 3">0125_3</strain>
    </source>
</reference>
<dbReference type="GO" id="GO:0006506">
    <property type="term" value="P:GPI anchor biosynthetic process"/>
    <property type="evidence" value="ECO:0007669"/>
    <property type="project" value="TreeGrafter"/>
</dbReference>
<feature type="domain" description="Endonuclease/exonuclease/phosphatase" evidence="1">
    <location>
        <begin position="4"/>
        <end position="273"/>
    </location>
</feature>
<dbReference type="InterPro" id="IPR051916">
    <property type="entry name" value="GPI-anchor_lipid_remodeler"/>
</dbReference>
<proteinExistence type="predicted"/>
<protein>
    <recommendedName>
        <fullName evidence="1">Endonuclease/exonuclease/phosphatase domain-containing protein</fullName>
    </recommendedName>
</protein>
<dbReference type="PANTHER" id="PTHR14859:SF0">
    <property type="entry name" value="ENDONUCLEASE_EXONUCLEASE_PHOSPHATASE FAMILY PROTEIN, EXPRESSED"/>
    <property type="match status" value="1"/>
</dbReference>
<evidence type="ECO:0000313" key="2">
    <source>
        <dbReference type="EMBL" id="QJR13011.1"/>
    </source>
</evidence>
<dbReference type="AlphaFoldDB" id="A0A6M4H0I5"/>
<dbReference type="SUPFAM" id="SSF56219">
    <property type="entry name" value="DNase I-like"/>
    <property type="match status" value="1"/>
</dbReference>
<accession>A0A6M4H0I5</accession>
<dbReference type="EMBL" id="CP053069">
    <property type="protein sequence ID" value="QJR13011.1"/>
    <property type="molecule type" value="Genomic_DNA"/>
</dbReference>
<dbReference type="RefSeq" id="WP_171095720.1">
    <property type="nucleotide sequence ID" value="NZ_CP053069.1"/>
</dbReference>
<keyword evidence="3" id="KW-1185">Reference proteome</keyword>
<dbReference type="InterPro" id="IPR036691">
    <property type="entry name" value="Endo/exonu/phosph_ase_sf"/>
</dbReference>
<name>A0A6M4H0I5_9PROT</name>
<dbReference type="GO" id="GO:0016020">
    <property type="term" value="C:membrane"/>
    <property type="evidence" value="ECO:0007669"/>
    <property type="project" value="GOC"/>
</dbReference>
<dbReference type="GO" id="GO:0003824">
    <property type="term" value="F:catalytic activity"/>
    <property type="evidence" value="ECO:0007669"/>
    <property type="project" value="InterPro"/>
</dbReference>
<dbReference type="KEGG" id="uru:DSM104443_04105"/>
<dbReference type="Pfam" id="PF03372">
    <property type="entry name" value="Exo_endo_phos"/>
    <property type="match status" value="1"/>
</dbReference>
<sequence length="281" mass="31102">MKLITWNIQWGRGVDGRVDLGRIARRIPWLGDFDVMCFQEVADNYPDLPGNDSANQFAALPALFPGYAAFEGIAVDVADGARRKRFGNLILTRLPVHSARRHALPWPADPERDSMPRVAVEIVVGAPFGPLRVTTTHLEYYSGVQRMAQARRLRELHDEACARAAARPNPKPRESNATFAVTPQPTAAVLTGDFNFPPEAPEFPEIQAPLASGGPRYRDAWTTVHGMRAHDPTFCVHDHSWKPVPLCCDFIFASEGLPVRSIAVDLEAQESDHQPVILEIG</sequence>
<evidence type="ECO:0000259" key="1">
    <source>
        <dbReference type="Pfam" id="PF03372"/>
    </source>
</evidence>